<feature type="compositionally biased region" description="Low complexity" evidence="1">
    <location>
        <begin position="171"/>
        <end position="211"/>
    </location>
</feature>
<reference evidence="3" key="1">
    <citation type="submission" date="2023-03" db="EMBL/GenBank/DDBJ databases">
        <title>Complete genome of Cladonia borealis.</title>
        <authorList>
            <person name="Park H."/>
        </authorList>
    </citation>
    <scope>NUCLEOTIDE SEQUENCE</scope>
    <source>
        <strain evidence="3">ANT050790</strain>
    </source>
</reference>
<dbReference type="EMBL" id="JAFEKC020000018">
    <property type="protein sequence ID" value="KAK0509484.1"/>
    <property type="molecule type" value="Genomic_DNA"/>
</dbReference>
<organism evidence="3 4">
    <name type="scientific">Cladonia borealis</name>
    <dbReference type="NCBI Taxonomy" id="184061"/>
    <lineage>
        <taxon>Eukaryota</taxon>
        <taxon>Fungi</taxon>
        <taxon>Dikarya</taxon>
        <taxon>Ascomycota</taxon>
        <taxon>Pezizomycotina</taxon>
        <taxon>Lecanoromycetes</taxon>
        <taxon>OSLEUM clade</taxon>
        <taxon>Lecanoromycetidae</taxon>
        <taxon>Lecanorales</taxon>
        <taxon>Lecanorineae</taxon>
        <taxon>Cladoniaceae</taxon>
        <taxon>Cladonia</taxon>
    </lineage>
</organism>
<evidence type="ECO:0000256" key="1">
    <source>
        <dbReference type="SAM" id="MobiDB-lite"/>
    </source>
</evidence>
<feature type="signal peptide" evidence="2">
    <location>
        <begin position="1"/>
        <end position="17"/>
    </location>
</feature>
<evidence type="ECO:0000313" key="4">
    <source>
        <dbReference type="Proteomes" id="UP001166286"/>
    </source>
</evidence>
<name>A0AA39QW96_9LECA</name>
<feature type="region of interest" description="Disordered" evidence="1">
    <location>
        <begin position="169"/>
        <end position="211"/>
    </location>
</feature>
<dbReference type="AlphaFoldDB" id="A0AA39QW96"/>
<dbReference type="Proteomes" id="UP001166286">
    <property type="component" value="Unassembled WGS sequence"/>
</dbReference>
<gene>
    <name evidence="3" type="ORF">JMJ35_007878</name>
</gene>
<protein>
    <submittedName>
        <fullName evidence="3">Uncharacterized protein</fullName>
    </submittedName>
</protein>
<comment type="caution">
    <text evidence="3">The sequence shown here is derived from an EMBL/GenBank/DDBJ whole genome shotgun (WGS) entry which is preliminary data.</text>
</comment>
<accession>A0AA39QW96</accession>
<sequence length="271" mass="26359">MYATGLALFALVVPSLAWTVPEYVEERHVIEIKKRQADVSQLLQLASLAGITALPTDPAVLLELGPVANSLASALPTSSVLAVLLTAAPSGFVSSIVNNPSYANSFESAFAAGNSPSWFNGLPTDVKSYLHTYSGFGGLATAASAIQAVTQSAASEAIAGGTATGIRPLEASGSSGTTGPSGASGSAAVSGTTAATGSSSGTSTMTTIDPSASSESAYSASTLSAAAYSVTHVSTPSTSTTSSKAGAARPTGAIAAGLAGVVGLLGAAIAL</sequence>
<proteinExistence type="predicted"/>
<keyword evidence="4" id="KW-1185">Reference proteome</keyword>
<feature type="chain" id="PRO_5041423078" evidence="2">
    <location>
        <begin position="18"/>
        <end position="271"/>
    </location>
</feature>
<keyword evidence="2" id="KW-0732">Signal</keyword>
<evidence type="ECO:0000313" key="3">
    <source>
        <dbReference type="EMBL" id="KAK0509484.1"/>
    </source>
</evidence>
<evidence type="ECO:0000256" key="2">
    <source>
        <dbReference type="SAM" id="SignalP"/>
    </source>
</evidence>